<dbReference type="AlphaFoldDB" id="A0A8H4A0U7"/>
<gene>
    <name evidence="14" type="ORF">F8M41_012696</name>
</gene>
<reference evidence="14 15" key="1">
    <citation type="journal article" date="2019" name="Environ. Microbiol.">
        <title>At the nexus of three kingdoms: the genome of the mycorrhizal fungus Gigaspora margarita provides insights into plant, endobacterial and fungal interactions.</title>
        <authorList>
            <person name="Venice F."/>
            <person name="Ghignone S."/>
            <person name="Salvioli di Fossalunga A."/>
            <person name="Amselem J."/>
            <person name="Novero M."/>
            <person name="Xianan X."/>
            <person name="Sedzielewska Toro K."/>
            <person name="Morin E."/>
            <person name="Lipzen A."/>
            <person name="Grigoriev I.V."/>
            <person name="Henrissat B."/>
            <person name="Martin F.M."/>
            <person name="Bonfante P."/>
        </authorList>
    </citation>
    <scope>NUCLEOTIDE SEQUENCE [LARGE SCALE GENOMIC DNA]</scope>
    <source>
        <strain evidence="14 15">BEG34</strain>
    </source>
</reference>
<proteinExistence type="inferred from homology"/>
<feature type="domain" description="C2H2-type" evidence="13">
    <location>
        <begin position="455"/>
        <end position="473"/>
    </location>
</feature>
<dbReference type="SMART" id="SM00355">
    <property type="entry name" value="ZnF_C2H2"/>
    <property type="match status" value="2"/>
</dbReference>
<dbReference type="InterPro" id="IPR013087">
    <property type="entry name" value="Znf_C2H2_type"/>
</dbReference>
<dbReference type="PROSITE" id="PS00028">
    <property type="entry name" value="ZINC_FINGER_C2H2_1"/>
    <property type="match status" value="1"/>
</dbReference>
<evidence type="ECO:0000256" key="6">
    <source>
        <dbReference type="ARBA" id="ARBA00022833"/>
    </source>
</evidence>
<evidence type="ECO:0000256" key="2">
    <source>
        <dbReference type="ARBA" id="ARBA00006991"/>
    </source>
</evidence>
<evidence type="ECO:0000259" key="13">
    <source>
        <dbReference type="PROSITE" id="PS50157"/>
    </source>
</evidence>
<dbReference type="GO" id="GO:0000978">
    <property type="term" value="F:RNA polymerase II cis-regulatory region sequence-specific DNA binding"/>
    <property type="evidence" value="ECO:0007669"/>
    <property type="project" value="TreeGrafter"/>
</dbReference>
<evidence type="ECO:0000256" key="1">
    <source>
        <dbReference type="ARBA" id="ARBA00004123"/>
    </source>
</evidence>
<comment type="similarity">
    <text evidence="2">Belongs to the krueppel C2H2-type zinc-finger protein family.</text>
</comment>
<dbReference type="Pfam" id="PF00096">
    <property type="entry name" value="zf-C2H2"/>
    <property type="match status" value="2"/>
</dbReference>
<evidence type="ECO:0000256" key="10">
    <source>
        <dbReference type="ARBA" id="ARBA00023242"/>
    </source>
</evidence>
<evidence type="ECO:0000256" key="4">
    <source>
        <dbReference type="ARBA" id="ARBA00022737"/>
    </source>
</evidence>
<keyword evidence="9" id="KW-0804">Transcription</keyword>
<feature type="region of interest" description="Disordered" evidence="12">
    <location>
        <begin position="385"/>
        <end position="411"/>
    </location>
</feature>
<keyword evidence="7" id="KW-0805">Transcription regulation</keyword>
<feature type="compositionally biased region" description="Basic residues" evidence="12">
    <location>
        <begin position="234"/>
        <end position="243"/>
    </location>
</feature>
<dbReference type="GO" id="GO:0008270">
    <property type="term" value="F:zinc ion binding"/>
    <property type="evidence" value="ECO:0007669"/>
    <property type="project" value="UniProtKB-KW"/>
</dbReference>
<evidence type="ECO:0000256" key="5">
    <source>
        <dbReference type="ARBA" id="ARBA00022771"/>
    </source>
</evidence>
<keyword evidence="3" id="KW-0479">Metal-binding</keyword>
<dbReference type="OrthoDB" id="8922241at2759"/>
<evidence type="ECO:0000256" key="9">
    <source>
        <dbReference type="ARBA" id="ARBA00023163"/>
    </source>
</evidence>
<dbReference type="PROSITE" id="PS50157">
    <property type="entry name" value="ZINC_FINGER_C2H2_2"/>
    <property type="match status" value="2"/>
</dbReference>
<evidence type="ECO:0000256" key="12">
    <source>
        <dbReference type="SAM" id="MobiDB-lite"/>
    </source>
</evidence>
<dbReference type="GO" id="GO:0001227">
    <property type="term" value="F:DNA-binding transcription repressor activity, RNA polymerase II-specific"/>
    <property type="evidence" value="ECO:0007669"/>
    <property type="project" value="TreeGrafter"/>
</dbReference>
<evidence type="ECO:0000256" key="7">
    <source>
        <dbReference type="ARBA" id="ARBA00023015"/>
    </source>
</evidence>
<evidence type="ECO:0000256" key="3">
    <source>
        <dbReference type="ARBA" id="ARBA00022723"/>
    </source>
</evidence>
<evidence type="ECO:0000256" key="8">
    <source>
        <dbReference type="ARBA" id="ARBA00023125"/>
    </source>
</evidence>
<evidence type="ECO:0000313" key="15">
    <source>
        <dbReference type="Proteomes" id="UP000439903"/>
    </source>
</evidence>
<keyword evidence="8" id="KW-0238">DNA-binding</keyword>
<dbReference type="SUPFAM" id="SSF57667">
    <property type="entry name" value="beta-beta-alpha zinc fingers"/>
    <property type="match status" value="1"/>
</dbReference>
<dbReference type="FunFam" id="3.30.160.60:FF:001156">
    <property type="entry name" value="Zinc finger protein 407"/>
    <property type="match status" value="1"/>
</dbReference>
<dbReference type="EMBL" id="WTPW01002580">
    <property type="protein sequence ID" value="KAF0376322.1"/>
    <property type="molecule type" value="Genomic_DNA"/>
</dbReference>
<dbReference type="PANTHER" id="PTHR24399:SF70">
    <property type="entry name" value="C2H2-TYPE DOMAIN-CONTAINING PROTEIN"/>
    <property type="match status" value="1"/>
</dbReference>
<comment type="caution">
    <text evidence="14">The sequence shown here is derived from an EMBL/GenBank/DDBJ whole genome shotgun (WGS) entry which is preliminary data.</text>
</comment>
<accession>A0A8H4A0U7</accession>
<feature type="compositionally biased region" description="Polar residues" evidence="12">
    <location>
        <begin position="484"/>
        <end position="503"/>
    </location>
</feature>
<keyword evidence="4" id="KW-0677">Repeat</keyword>
<keyword evidence="5 11" id="KW-0863">Zinc-finger</keyword>
<protein>
    <submittedName>
        <fullName evidence="14">Zinc finger, C2H2</fullName>
    </submittedName>
</protein>
<organism evidence="14 15">
    <name type="scientific">Gigaspora margarita</name>
    <dbReference type="NCBI Taxonomy" id="4874"/>
    <lineage>
        <taxon>Eukaryota</taxon>
        <taxon>Fungi</taxon>
        <taxon>Fungi incertae sedis</taxon>
        <taxon>Mucoromycota</taxon>
        <taxon>Glomeromycotina</taxon>
        <taxon>Glomeromycetes</taxon>
        <taxon>Diversisporales</taxon>
        <taxon>Gigasporaceae</taxon>
        <taxon>Gigaspora</taxon>
    </lineage>
</organism>
<feature type="region of interest" description="Disordered" evidence="12">
    <location>
        <begin position="484"/>
        <end position="522"/>
    </location>
</feature>
<feature type="compositionally biased region" description="Low complexity" evidence="12">
    <location>
        <begin position="184"/>
        <end position="206"/>
    </location>
</feature>
<keyword evidence="6" id="KW-0862">Zinc</keyword>
<feature type="compositionally biased region" description="Low complexity" evidence="12">
    <location>
        <begin position="219"/>
        <end position="233"/>
    </location>
</feature>
<feature type="region of interest" description="Disordered" evidence="12">
    <location>
        <begin position="184"/>
        <end position="252"/>
    </location>
</feature>
<evidence type="ECO:0000256" key="11">
    <source>
        <dbReference type="PROSITE-ProRule" id="PRU00042"/>
    </source>
</evidence>
<dbReference type="FunFam" id="3.30.160.60:FF:000065">
    <property type="entry name" value="B-cell CLL/lymphoma 6, member B"/>
    <property type="match status" value="1"/>
</dbReference>
<keyword evidence="15" id="KW-1185">Reference proteome</keyword>
<keyword evidence="10" id="KW-0539">Nucleus</keyword>
<comment type="subcellular location">
    <subcellularLocation>
        <location evidence="1">Nucleus</location>
    </subcellularLocation>
</comment>
<dbReference type="PANTHER" id="PTHR24399">
    <property type="entry name" value="ZINC FINGER AND BTB DOMAIN-CONTAINING"/>
    <property type="match status" value="1"/>
</dbReference>
<feature type="domain" description="C2H2-type" evidence="13">
    <location>
        <begin position="427"/>
        <end position="454"/>
    </location>
</feature>
<evidence type="ECO:0000313" key="14">
    <source>
        <dbReference type="EMBL" id="KAF0376322.1"/>
    </source>
</evidence>
<dbReference type="Proteomes" id="UP000439903">
    <property type="component" value="Unassembled WGS sequence"/>
</dbReference>
<dbReference type="GO" id="GO:0005654">
    <property type="term" value="C:nucleoplasm"/>
    <property type="evidence" value="ECO:0007669"/>
    <property type="project" value="TreeGrafter"/>
</dbReference>
<dbReference type="InterPro" id="IPR036236">
    <property type="entry name" value="Znf_C2H2_sf"/>
</dbReference>
<name>A0A8H4A0U7_GIGMA</name>
<dbReference type="Gene3D" id="3.30.160.60">
    <property type="entry name" value="Classic Zinc Finger"/>
    <property type="match status" value="2"/>
</dbReference>
<feature type="region of interest" description="Disordered" evidence="12">
    <location>
        <begin position="308"/>
        <end position="332"/>
    </location>
</feature>
<sequence length="522" mass="57995">MTDVAHSVSLDQRLDCPHDPVSFPQYSNIPTSATFAATTPSFFSANQQFSDSSLAPFGGFDLSSGETSSFEAVRPLISVNLFEPQNWHAILAVMNFQFHPQQQSDQDLSHSPQQNSRHFNDMATYQYSSVDVPMLQPPATPPFVEPSANYFAVPTTTTSNLPLQSSPYFNSTLSATLPAANNINNVQNSTSNNVTANNASVTNTRNYSNSSGVAHHNYQQQQQQHQPHQQQQQQHHHHHHHHPHNETSVISQQRTIGMNSQLLAANSYGQGTQTANTDYNNNNFISQRTIYNSIPSTIHQQKPIPRTINTNVHQSPPNSYSRPNSATTSPINSSIAPPLFALTTIAQTLNTDGHGNNTMHLPMFESNNNLSSTTLSPWTTKAPTTITIPTTHSDTSSKSTSPTTPTYSYSGPPKSYYSRLPLYDRPFKCDQCPQSFNRNHDLKRHKRIHLAVKPYPCPYCEKQFSRKDALKRHILVKGCNNNSVSKSESLSTTNATGNATVGESRQKYDTSPIENYVDNRIP</sequence>